<dbReference type="AlphaFoldDB" id="A0A7S1VN27"/>
<reference evidence="2" key="1">
    <citation type="submission" date="2021-01" db="EMBL/GenBank/DDBJ databases">
        <authorList>
            <person name="Corre E."/>
            <person name="Pelletier E."/>
            <person name="Niang G."/>
            <person name="Scheremetjew M."/>
            <person name="Finn R."/>
            <person name="Kale V."/>
            <person name="Holt S."/>
            <person name="Cochrane G."/>
            <person name="Meng A."/>
            <person name="Brown T."/>
            <person name="Cohen L."/>
        </authorList>
    </citation>
    <scope>NUCLEOTIDE SEQUENCE</scope>
    <source>
        <strain evidence="2">CCMP 410</strain>
    </source>
</reference>
<feature type="chain" id="PRO_5030984577" evidence="1">
    <location>
        <begin position="18"/>
        <end position="209"/>
    </location>
</feature>
<dbReference type="EMBL" id="HBGK01043589">
    <property type="protein sequence ID" value="CAD9303225.1"/>
    <property type="molecule type" value="Transcribed_RNA"/>
</dbReference>
<evidence type="ECO:0000256" key="1">
    <source>
        <dbReference type="SAM" id="SignalP"/>
    </source>
</evidence>
<name>A0A7S1VN27_9STRA</name>
<sequence length="209" mass="23124">MKTFAVVFASVVASVTGFAPKHSFTTTGLLLRSSETAVAHQPRSLLHLADQPHDNDLDSNRGSKKGGFDLYDVTMGSPLVPTFLVMAPFVSNPKIRDHVPFFTVPLIATMALAWNVYEQRKQEISYAYEKRVGALVILKHRMQGQLQAKSTEEDVTIARAAYQEALEEELELRFFSGRAIVPPPKEMIEGAQLYLGCDISDKGELVAIN</sequence>
<proteinExistence type="predicted"/>
<feature type="signal peptide" evidence="1">
    <location>
        <begin position="1"/>
        <end position="17"/>
    </location>
</feature>
<evidence type="ECO:0000313" key="2">
    <source>
        <dbReference type="EMBL" id="CAD9303225.1"/>
    </source>
</evidence>
<gene>
    <name evidence="2" type="ORF">GOCE00092_LOCUS22864</name>
</gene>
<organism evidence="2">
    <name type="scientific">Grammatophora oceanica</name>
    <dbReference type="NCBI Taxonomy" id="210454"/>
    <lineage>
        <taxon>Eukaryota</taxon>
        <taxon>Sar</taxon>
        <taxon>Stramenopiles</taxon>
        <taxon>Ochrophyta</taxon>
        <taxon>Bacillariophyta</taxon>
        <taxon>Fragilariophyceae</taxon>
        <taxon>Fragilariophycidae</taxon>
        <taxon>Rhabdonematales</taxon>
        <taxon>Grammatophoraceae</taxon>
        <taxon>Grammatophora</taxon>
    </lineage>
</organism>
<protein>
    <submittedName>
        <fullName evidence="2">Uncharacterized protein</fullName>
    </submittedName>
</protein>
<accession>A0A7S1VN27</accession>
<keyword evidence="1" id="KW-0732">Signal</keyword>